<gene>
    <name evidence="1" type="ORF">JG687_00005126</name>
</gene>
<dbReference type="Proteomes" id="UP000688947">
    <property type="component" value="Unassembled WGS sequence"/>
</dbReference>
<protein>
    <submittedName>
        <fullName evidence="1">Uncharacterized protein</fullName>
    </submittedName>
</protein>
<organism evidence="1 2">
    <name type="scientific">Phytophthora cactorum</name>
    <dbReference type="NCBI Taxonomy" id="29920"/>
    <lineage>
        <taxon>Eukaryota</taxon>
        <taxon>Sar</taxon>
        <taxon>Stramenopiles</taxon>
        <taxon>Oomycota</taxon>
        <taxon>Peronosporomycetes</taxon>
        <taxon>Peronosporales</taxon>
        <taxon>Peronosporaceae</taxon>
        <taxon>Phytophthora</taxon>
    </lineage>
</organism>
<dbReference type="EMBL" id="JAENGZ010000189">
    <property type="protein sequence ID" value="KAG6965953.1"/>
    <property type="molecule type" value="Genomic_DNA"/>
</dbReference>
<dbReference type="AlphaFoldDB" id="A0A8T1URC2"/>
<proteinExistence type="predicted"/>
<evidence type="ECO:0000313" key="1">
    <source>
        <dbReference type="EMBL" id="KAG6965953.1"/>
    </source>
</evidence>
<sequence>MIRGEKVNSRWTTQEWWGKNRMPAPTEMEPIHVHSTSCWRKRTWRIPPVHLKLYCRPTFHKQFESYGLDSRPSGDGKVNHYHGIRINP</sequence>
<evidence type="ECO:0000313" key="2">
    <source>
        <dbReference type="Proteomes" id="UP000688947"/>
    </source>
</evidence>
<accession>A0A8T1URC2</accession>
<comment type="caution">
    <text evidence="1">The sequence shown here is derived from an EMBL/GenBank/DDBJ whole genome shotgun (WGS) entry which is preliminary data.</text>
</comment>
<name>A0A8T1URC2_9STRA</name>
<reference evidence="1" key="1">
    <citation type="submission" date="2021-01" db="EMBL/GenBank/DDBJ databases">
        <title>Phytophthora aleatoria, a newly-described species from Pinus radiata is distinct from Phytophthora cactorum isolates based on comparative genomics.</title>
        <authorList>
            <person name="Mcdougal R."/>
            <person name="Panda P."/>
            <person name="Williams N."/>
            <person name="Studholme D.J."/>
        </authorList>
    </citation>
    <scope>NUCLEOTIDE SEQUENCE</scope>
    <source>
        <strain evidence="1">NZFS 3830</strain>
    </source>
</reference>